<feature type="region of interest" description="Disordered" evidence="1">
    <location>
        <begin position="1"/>
        <end position="24"/>
    </location>
</feature>
<dbReference type="AlphaFoldDB" id="A0A5J5B1Y2"/>
<dbReference type="Proteomes" id="UP000325577">
    <property type="component" value="Linkage Group LG17"/>
</dbReference>
<evidence type="ECO:0000256" key="1">
    <source>
        <dbReference type="SAM" id="MobiDB-lite"/>
    </source>
</evidence>
<evidence type="ECO:0000313" key="3">
    <source>
        <dbReference type="Proteomes" id="UP000325577"/>
    </source>
</evidence>
<accession>A0A5J5B1Y2</accession>
<dbReference type="EMBL" id="CM018040">
    <property type="protein sequence ID" value="KAA8535797.1"/>
    <property type="molecule type" value="Genomic_DNA"/>
</dbReference>
<keyword evidence="3" id="KW-1185">Reference proteome</keyword>
<evidence type="ECO:0000313" key="2">
    <source>
        <dbReference type="EMBL" id="KAA8535797.1"/>
    </source>
</evidence>
<reference evidence="2 3" key="1">
    <citation type="submission" date="2019-09" db="EMBL/GenBank/DDBJ databases">
        <title>A chromosome-level genome assembly of the Chinese tupelo Nyssa sinensis.</title>
        <authorList>
            <person name="Yang X."/>
            <person name="Kang M."/>
            <person name="Yang Y."/>
            <person name="Xiong H."/>
            <person name="Wang M."/>
            <person name="Zhang Z."/>
            <person name="Wang Z."/>
            <person name="Wu H."/>
            <person name="Ma T."/>
            <person name="Liu J."/>
            <person name="Xi Z."/>
        </authorList>
    </citation>
    <scope>NUCLEOTIDE SEQUENCE [LARGE SCALE GENOMIC DNA]</scope>
    <source>
        <strain evidence="2">J267</strain>
        <tissue evidence="2">Leaf</tissue>
    </source>
</reference>
<name>A0A5J5B1Y2_9ASTE</name>
<feature type="compositionally biased region" description="Basic and acidic residues" evidence="1">
    <location>
        <begin position="1"/>
        <end position="17"/>
    </location>
</feature>
<sequence length="70" mass="7624">MIEERKKQLAAKSEEKKKRSGAAAEQFGCSVRGMLCGLAGSLKKAMAGLDIGCGLEKKRQLKKRLGWALM</sequence>
<proteinExistence type="predicted"/>
<gene>
    <name evidence="2" type="ORF">F0562_030802</name>
</gene>
<organism evidence="2 3">
    <name type="scientific">Nyssa sinensis</name>
    <dbReference type="NCBI Taxonomy" id="561372"/>
    <lineage>
        <taxon>Eukaryota</taxon>
        <taxon>Viridiplantae</taxon>
        <taxon>Streptophyta</taxon>
        <taxon>Embryophyta</taxon>
        <taxon>Tracheophyta</taxon>
        <taxon>Spermatophyta</taxon>
        <taxon>Magnoliopsida</taxon>
        <taxon>eudicotyledons</taxon>
        <taxon>Gunneridae</taxon>
        <taxon>Pentapetalae</taxon>
        <taxon>asterids</taxon>
        <taxon>Cornales</taxon>
        <taxon>Nyssaceae</taxon>
        <taxon>Nyssa</taxon>
    </lineage>
</organism>
<protein>
    <submittedName>
        <fullName evidence="2">Uncharacterized protein</fullName>
    </submittedName>
</protein>